<dbReference type="InterPro" id="IPR018511">
    <property type="entry name" value="Hemolysin-typ_Ca-bd_CS"/>
</dbReference>
<protein>
    <recommendedName>
        <fullName evidence="6">Hemolysin-type calcium-binding region</fullName>
    </recommendedName>
</protein>
<evidence type="ECO:0000256" key="1">
    <source>
        <dbReference type="ARBA" id="ARBA00004613"/>
    </source>
</evidence>
<dbReference type="PANTHER" id="PTHR38340">
    <property type="entry name" value="S-LAYER PROTEIN"/>
    <property type="match status" value="1"/>
</dbReference>
<comment type="caution">
    <text evidence="4">The sequence shown here is derived from an EMBL/GenBank/DDBJ whole genome shotgun (WGS) entry which is preliminary data.</text>
</comment>
<evidence type="ECO:0008006" key="6">
    <source>
        <dbReference type="Google" id="ProtNLM"/>
    </source>
</evidence>
<sequence>MPVTTRSSATTRRTTSTATPATTPCPGSGRDILYGGDGTDVVSYTYVDTYYAEAVSPADVSIDLSTGRGRVHATGPFPLDSDQLSQFENVIGSAGNDYITGDAGPNVIWAGGGLNQVFAGAGNDVIHGGPGRGLHLEGGEGDDVIHGGPGRDLLWGSEGDDILFGGTGRDELWGDAGDDFLWSEPAGSYSGKETLLGGPNTTALPGDTCYVPPPVDDHVLYNDCETWATEPA</sequence>
<reference evidence="4 5" key="1">
    <citation type="submission" date="2021-01" db="EMBL/GenBank/DDBJ databases">
        <title>Whole genome shotgun sequence of Actinoplanes couchii NBRC 106145.</title>
        <authorList>
            <person name="Komaki H."/>
            <person name="Tamura T."/>
        </authorList>
    </citation>
    <scope>NUCLEOTIDE SEQUENCE [LARGE SCALE GENOMIC DNA]</scope>
    <source>
        <strain evidence="4 5">NBRC 106145</strain>
    </source>
</reference>
<dbReference type="SUPFAM" id="SSF51120">
    <property type="entry name" value="beta-Roll"/>
    <property type="match status" value="1"/>
</dbReference>
<keyword evidence="5" id="KW-1185">Reference proteome</keyword>
<feature type="region of interest" description="Disordered" evidence="3">
    <location>
        <begin position="1"/>
        <end position="30"/>
    </location>
</feature>
<dbReference type="InterPro" id="IPR011049">
    <property type="entry name" value="Serralysin-like_metalloprot_C"/>
</dbReference>
<comment type="subcellular location">
    <subcellularLocation>
        <location evidence="1">Secreted</location>
    </subcellularLocation>
</comment>
<evidence type="ECO:0000313" key="5">
    <source>
        <dbReference type="Proteomes" id="UP000612282"/>
    </source>
</evidence>
<accession>A0ABQ3XI64</accession>
<gene>
    <name evidence="4" type="ORF">Aco03nite_066060</name>
</gene>
<dbReference type="Proteomes" id="UP000612282">
    <property type="component" value="Unassembled WGS sequence"/>
</dbReference>
<evidence type="ECO:0000256" key="2">
    <source>
        <dbReference type="ARBA" id="ARBA00022525"/>
    </source>
</evidence>
<dbReference type="PROSITE" id="PS00330">
    <property type="entry name" value="HEMOLYSIN_CALCIUM"/>
    <property type="match status" value="1"/>
</dbReference>
<dbReference type="PRINTS" id="PR00313">
    <property type="entry name" value="CABNDNGRPT"/>
</dbReference>
<dbReference type="Gene3D" id="2.150.10.10">
    <property type="entry name" value="Serralysin-like metalloprotease, C-terminal"/>
    <property type="match status" value="2"/>
</dbReference>
<evidence type="ECO:0000256" key="3">
    <source>
        <dbReference type="SAM" id="MobiDB-lite"/>
    </source>
</evidence>
<feature type="compositionally biased region" description="Low complexity" evidence="3">
    <location>
        <begin position="1"/>
        <end position="24"/>
    </location>
</feature>
<dbReference type="EMBL" id="BOMG01000082">
    <property type="protein sequence ID" value="GID58202.1"/>
    <property type="molecule type" value="Genomic_DNA"/>
</dbReference>
<evidence type="ECO:0000313" key="4">
    <source>
        <dbReference type="EMBL" id="GID58202.1"/>
    </source>
</evidence>
<proteinExistence type="predicted"/>
<dbReference type="Pfam" id="PF00353">
    <property type="entry name" value="HemolysinCabind"/>
    <property type="match status" value="3"/>
</dbReference>
<organism evidence="4 5">
    <name type="scientific">Actinoplanes couchii</name>
    <dbReference type="NCBI Taxonomy" id="403638"/>
    <lineage>
        <taxon>Bacteria</taxon>
        <taxon>Bacillati</taxon>
        <taxon>Actinomycetota</taxon>
        <taxon>Actinomycetes</taxon>
        <taxon>Micromonosporales</taxon>
        <taxon>Micromonosporaceae</taxon>
        <taxon>Actinoplanes</taxon>
    </lineage>
</organism>
<dbReference type="InterPro" id="IPR001343">
    <property type="entry name" value="Hemolysn_Ca-bd"/>
</dbReference>
<keyword evidence="2" id="KW-0964">Secreted</keyword>
<dbReference type="PANTHER" id="PTHR38340:SF1">
    <property type="entry name" value="S-LAYER PROTEIN"/>
    <property type="match status" value="1"/>
</dbReference>
<name>A0ABQ3XI64_9ACTN</name>
<dbReference type="InterPro" id="IPR050557">
    <property type="entry name" value="RTX_toxin/Mannuronan_C5-epim"/>
</dbReference>